<dbReference type="Proteomes" id="UP001501844">
    <property type="component" value="Unassembled WGS sequence"/>
</dbReference>
<dbReference type="EMBL" id="BAABGX010000001">
    <property type="protein sequence ID" value="GAA4300387.1"/>
    <property type="molecule type" value="Genomic_DNA"/>
</dbReference>
<evidence type="ECO:0000313" key="1">
    <source>
        <dbReference type="EMBL" id="GAA4300387.1"/>
    </source>
</evidence>
<keyword evidence="2" id="KW-1185">Reference proteome</keyword>
<accession>A0ABP8FCX9</accession>
<name>A0ABP8FCX9_9BACT</name>
<proteinExistence type="predicted"/>
<gene>
    <name evidence="1" type="ORF">GCM10023183_10580</name>
</gene>
<comment type="caution">
    <text evidence="1">The sequence shown here is derived from an EMBL/GenBank/DDBJ whole genome shotgun (WGS) entry which is preliminary data.</text>
</comment>
<sequence>MASAHAQTDTSTVQLVSYWSKGDVYRFKVAKIQQQWRKGALVKNDSSQYTGKFEVLDSTETSYRIKWSYTTNVANTYEIPENLQERFSKYNLTEVIYTTSETGAFNGIENWQEIGKMMTGMFTDIIEVTSAQGKISNEELRKKMQPMINAYSSKAGIEQLVFKELYIIHNALGAEFETERAVEYDEEIDNMFGGKPIKAKGKLYFTHVSPDQNRCVMIQELKLDPADTKAMMSALFKKMGMSGKEYNAAMKTAKFNIVDLNRFDYNTELALPNFIETKRESLILIQEENVKRIDRMVIERVL</sequence>
<evidence type="ECO:0000313" key="2">
    <source>
        <dbReference type="Proteomes" id="UP001501844"/>
    </source>
</evidence>
<protein>
    <submittedName>
        <fullName evidence="1">Uncharacterized protein</fullName>
    </submittedName>
</protein>
<reference evidence="2" key="1">
    <citation type="journal article" date="2019" name="Int. J. Syst. Evol. Microbiol.">
        <title>The Global Catalogue of Microorganisms (GCM) 10K type strain sequencing project: providing services to taxonomists for standard genome sequencing and annotation.</title>
        <authorList>
            <consortium name="The Broad Institute Genomics Platform"/>
            <consortium name="The Broad Institute Genome Sequencing Center for Infectious Disease"/>
            <person name="Wu L."/>
            <person name="Ma J."/>
        </authorList>
    </citation>
    <scope>NUCLEOTIDE SEQUENCE [LARGE SCALE GENOMIC DNA]</scope>
    <source>
        <strain evidence="2">JCM 17917</strain>
    </source>
</reference>
<organism evidence="1 2">
    <name type="scientific">Nibribacter koreensis</name>
    <dbReference type="NCBI Taxonomy" id="1084519"/>
    <lineage>
        <taxon>Bacteria</taxon>
        <taxon>Pseudomonadati</taxon>
        <taxon>Bacteroidota</taxon>
        <taxon>Cytophagia</taxon>
        <taxon>Cytophagales</taxon>
        <taxon>Hymenobacteraceae</taxon>
        <taxon>Nibribacter</taxon>
    </lineage>
</organism>